<sequence>MIPDLLLYLLKANGVLLLLLGLYYALLRRLTFHQLNRAYLLGAGVFSLLYPVLDVAVLLPAPAALREVVFPAWAVDSQQADGVPTHLAPDYGSWLLVLYWAGVVVLALRLLVQGASLAGMHRASRPAVIVGVPFRQVAADVNPFSFWQTIYLNPDQHGPADLPAILLHERVHVRQWHTLDVLAGHLLRIIGWFSPGAWLLLRAMQENLEFITDEEVLRTHQLDAKQYQYSLVRLSTLAPGPALVTPFSFITLKNRIQMMNAHQSSRKQAARYLLVLPLALGLLSFSSPAATSAVLAPVAAPASSGPDVTTPTTISALPPSALAYIVQQYPGYRLIGVSEVRAADGSNLRYKAEIAIGRRPEHVLFDPKGAPVAEVAAVEPLYYLDGKATSKSEVDKLDPKTLADMHVLKGEPARALFGDQAADGVVLITTKANANSAAVLALNKRVEAVAPKEKLNMGEALILVNGKETTEADLRKISAASIKEMRVLKGTEAEKQYGAKGSKGVVIVTTK</sequence>
<dbReference type="Gene3D" id="2.170.130.10">
    <property type="entry name" value="TonB-dependent receptor, plug domain"/>
    <property type="match status" value="2"/>
</dbReference>
<dbReference type="Proteomes" id="UP000322791">
    <property type="component" value="Unassembled WGS sequence"/>
</dbReference>
<feature type="transmembrane region" description="Helical" evidence="1">
    <location>
        <begin position="272"/>
        <end position="296"/>
    </location>
</feature>
<comment type="caution">
    <text evidence="3">The sequence shown here is derived from an EMBL/GenBank/DDBJ whole genome shotgun (WGS) entry which is preliminary data.</text>
</comment>
<dbReference type="InterPro" id="IPR052173">
    <property type="entry name" value="Beta-lactam_resp_regulator"/>
</dbReference>
<name>A0A5D6V2L8_9BACT</name>
<feature type="transmembrane region" description="Helical" evidence="1">
    <location>
        <begin position="231"/>
        <end position="252"/>
    </location>
</feature>
<accession>A0A5D6V2L8</accession>
<reference evidence="3 4" key="1">
    <citation type="submission" date="2019-08" db="EMBL/GenBank/DDBJ databases">
        <authorList>
            <person name="Seo M.-J."/>
        </authorList>
    </citation>
    <scope>NUCLEOTIDE SEQUENCE [LARGE SCALE GENOMIC DNA]</scope>
    <source>
        <strain evidence="3 4">KIGAM108</strain>
    </source>
</reference>
<protein>
    <recommendedName>
        <fullName evidence="2">Peptidase M56 domain-containing protein</fullName>
    </recommendedName>
</protein>
<evidence type="ECO:0000259" key="2">
    <source>
        <dbReference type="Pfam" id="PF05569"/>
    </source>
</evidence>
<dbReference type="CDD" id="cd07341">
    <property type="entry name" value="M56_BlaR1_MecR1_like"/>
    <property type="match status" value="1"/>
</dbReference>
<feature type="transmembrane region" description="Helical" evidence="1">
    <location>
        <begin position="38"/>
        <end position="61"/>
    </location>
</feature>
<gene>
    <name evidence="3" type="ORF">FY528_10820</name>
</gene>
<dbReference type="AlphaFoldDB" id="A0A5D6V2L8"/>
<evidence type="ECO:0000313" key="4">
    <source>
        <dbReference type="Proteomes" id="UP000322791"/>
    </source>
</evidence>
<dbReference type="InterPro" id="IPR008756">
    <property type="entry name" value="Peptidase_M56"/>
</dbReference>
<keyword evidence="1" id="KW-0472">Membrane</keyword>
<evidence type="ECO:0000313" key="3">
    <source>
        <dbReference type="EMBL" id="TYZ09232.1"/>
    </source>
</evidence>
<dbReference type="EMBL" id="VTHL01000010">
    <property type="protein sequence ID" value="TYZ09232.1"/>
    <property type="molecule type" value="Genomic_DNA"/>
</dbReference>
<proteinExistence type="predicted"/>
<dbReference type="InterPro" id="IPR037066">
    <property type="entry name" value="Plug_dom_sf"/>
</dbReference>
<feature type="transmembrane region" description="Helical" evidence="1">
    <location>
        <begin position="91"/>
        <end position="112"/>
    </location>
</feature>
<dbReference type="Pfam" id="PF05569">
    <property type="entry name" value="Peptidase_M56"/>
    <property type="match status" value="1"/>
</dbReference>
<keyword evidence="4" id="KW-1185">Reference proteome</keyword>
<dbReference type="RefSeq" id="WP_149071027.1">
    <property type="nucleotide sequence ID" value="NZ_VTHL01000010.1"/>
</dbReference>
<organism evidence="3 4">
    <name type="scientific">Hymenobacter lutimineralis</name>
    <dbReference type="NCBI Taxonomy" id="2606448"/>
    <lineage>
        <taxon>Bacteria</taxon>
        <taxon>Pseudomonadati</taxon>
        <taxon>Bacteroidota</taxon>
        <taxon>Cytophagia</taxon>
        <taxon>Cytophagales</taxon>
        <taxon>Hymenobacteraceae</taxon>
        <taxon>Hymenobacter</taxon>
    </lineage>
</organism>
<feature type="transmembrane region" description="Helical" evidence="1">
    <location>
        <begin position="179"/>
        <end position="201"/>
    </location>
</feature>
<keyword evidence="1" id="KW-0812">Transmembrane</keyword>
<feature type="transmembrane region" description="Helical" evidence="1">
    <location>
        <begin position="6"/>
        <end position="26"/>
    </location>
</feature>
<keyword evidence="1" id="KW-1133">Transmembrane helix</keyword>
<dbReference type="PANTHER" id="PTHR34978:SF3">
    <property type="entry name" value="SLR0241 PROTEIN"/>
    <property type="match status" value="1"/>
</dbReference>
<dbReference type="PANTHER" id="PTHR34978">
    <property type="entry name" value="POSSIBLE SENSOR-TRANSDUCER PROTEIN BLAR"/>
    <property type="match status" value="1"/>
</dbReference>
<feature type="domain" description="Peptidase M56" evidence="2">
    <location>
        <begin position="147"/>
        <end position="258"/>
    </location>
</feature>
<evidence type="ECO:0000256" key="1">
    <source>
        <dbReference type="SAM" id="Phobius"/>
    </source>
</evidence>